<protein>
    <submittedName>
        <fullName evidence="2">AAA family ATPase</fullName>
    </submittedName>
</protein>
<evidence type="ECO:0000313" key="2">
    <source>
        <dbReference type="EMBL" id="QYC30750.1"/>
    </source>
</evidence>
<dbReference type="Pfam" id="PF03796">
    <property type="entry name" value="DnaB_C"/>
    <property type="match status" value="1"/>
</dbReference>
<dbReference type="Proteomes" id="UP000825369">
    <property type="component" value="Chromosome"/>
</dbReference>
<dbReference type="EMBL" id="CP066882">
    <property type="protein sequence ID" value="QYC30750.1"/>
    <property type="molecule type" value="Genomic_DNA"/>
</dbReference>
<dbReference type="RefSeq" id="WP_219474341.1">
    <property type="nucleotide sequence ID" value="NZ_BSCX01000004.1"/>
</dbReference>
<dbReference type="InterPro" id="IPR007694">
    <property type="entry name" value="DNA_helicase_DnaB-like_C"/>
</dbReference>
<dbReference type="PANTHER" id="PTHR30153">
    <property type="entry name" value="REPLICATIVE DNA HELICASE DNAB"/>
    <property type="match status" value="1"/>
</dbReference>
<sequence length="497" mass="58516">MLTNEQKALRQILVYLNQNKVDQLNFYFQLIAPQSFLDKQHTTIFQALKYLTLNQTNTHPFDKIQSQTKIIKELLAYLRTHFPQDHFTKESLSFLSNDFSKENNLNFLDNLKHTYTQEKLFQQLLKIISPSFENKDPYYKHLYYQEIFDKLRKFMALIPHQSDKTLLTLNQMSSYHPEFFETDNQAKQKIQEEYYRLSETFRGLNQATKGFKKGQIITIGGYTGLGKTTFVYNLLLDITKTKYQETHHHPHLLVFSYEMTMEENLSRLLAHQTQIPLDVILAKNWEDSNITQHTYMERMNDTQQFFSQLNLSFSYDQGKKIDYNIDLIYRLHLEKQVEIIVIDHLQITKASNHLENDRLAIDEIMTKLKQLAMELNIVIIILSQFSRDTYSNFEGKSPEIAALKGSGGIETNSDIVLMMSEFQPKLSKDQDKPLNIYNQNCNQLYLASKNNESQKIIELSIKKNRSGTKKNLVYHFEMTTQTLQEIGYILPYSLESY</sequence>
<keyword evidence="3" id="KW-1185">Reference proteome</keyword>
<dbReference type="PROSITE" id="PS51199">
    <property type="entry name" value="SF4_HELICASE"/>
    <property type="match status" value="1"/>
</dbReference>
<proteinExistence type="predicted"/>
<feature type="domain" description="SF4 helicase" evidence="1">
    <location>
        <begin position="190"/>
        <end position="490"/>
    </location>
</feature>
<accession>A0ABX8TNJ7</accession>
<evidence type="ECO:0000313" key="3">
    <source>
        <dbReference type="Proteomes" id="UP000825369"/>
    </source>
</evidence>
<gene>
    <name evidence="2" type="ORF">HGD80_02815</name>
</gene>
<dbReference type="PANTHER" id="PTHR30153:SF2">
    <property type="entry name" value="REPLICATIVE DNA HELICASE"/>
    <property type="match status" value="1"/>
</dbReference>
<organism evidence="2 3">
    <name type="scientific">Paulownia witches'-broom phytoplasma</name>
    <dbReference type="NCBI Taxonomy" id="39647"/>
    <lineage>
        <taxon>Bacteria</taxon>
        <taxon>Bacillati</taxon>
        <taxon>Mycoplasmatota</taxon>
        <taxon>Mollicutes</taxon>
        <taxon>Acholeplasmatales</taxon>
        <taxon>Acholeplasmataceae</taxon>
        <taxon>Candidatus Phytoplasma</taxon>
        <taxon>16SrI (Aster yellows group)</taxon>
    </lineage>
</organism>
<reference evidence="2 3" key="1">
    <citation type="journal article" date="2021" name="Mol. Plant">
        <title>Genomic insights into the fast growth of paulownias and the formation of Paulownia witches' broom.</title>
        <authorList>
            <person name="Cao Y."/>
            <person name="Sun G."/>
            <person name="Zhai X."/>
            <person name="Xu P."/>
            <person name="Ma L."/>
            <person name="Deng M."/>
            <person name="Zhao Z."/>
            <person name="Yang H."/>
            <person name="Dong Y."/>
            <person name="Shang Z."/>
            <person name="Lv Y."/>
            <person name="Yan L."/>
            <person name="Liu H."/>
            <person name="Cao X."/>
            <person name="Li B."/>
            <person name="Wang Z."/>
            <person name="Zhao X."/>
            <person name="Yu H."/>
            <person name="Wang F."/>
            <person name="Ma W."/>
            <person name="Huang J."/>
            <person name="Fan G."/>
        </authorList>
    </citation>
    <scope>NUCLEOTIDE SEQUENCE [LARGE SCALE GENOMIC DNA]</scope>
    <source>
        <strain evidence="2 3">Zhengzhou</strain>
    </source>
</reference>
<name>A0ABX8TNJ7_9MOLU</name>
<evidence type="ECO:0000259" key="1">
    <source>
        <dbReference type="PROSITE" id="PS51199"/>
    </source>
</evidence>